<comment type="subcellular location">
    <subcellularLocation>
        <location evidence="1 8">Cell membrane</location>
        <topology evidence="1 8">Multi-pass membrane protein</topology>
    </subcellularLocation>
</comment>
<dbReference type="PROSITE" id="PS50263">
    <property type="entry name" value="CN_HYDROLASE"/>
    <property type="match status" value="1"/>
</dbReference>
<evidence type="ECO:0000313" key="10">
    <source>
        <dbReference type="EMBL" id="WGT48429.1"/>
    </source>
</evidence>
<dbReference type="Pfam" id="PF00795">
    <property type="entry name" value="CN_hydrolase"/>
    <property type="match status" value="1"/>
</dbReference>
<evidence type="ECO:0000256" key="3">
    <source>
        <dbReference type="ARBA" id="ARBA00022679"/>
    </source>
</evidence>
<keyword evidence="4 8" id="KW-0812">Transmembrane</keyword>
<protein>
    <recommendedName>
        <fullName evidence="8">Apolipoprotein N-acyltransferase</fullName>
        <shortName evidence="8">ALP N-acyltransferase</shortName>
        <ecNumber evidence="8">2.3.1.269</ecNumber>
    </recommendedName>
</protein>
<proteinExistence type="inferred from homology"/>
<feature type="transmembrane region" description="Helical" evidence="8">
    <location>
        <begin position="108"/>
        <end position="129"/>
    </location>
</feature>
<evidence type="ECO:0000313" key="11">
    <source>
        <dbReference type="Proteomes" id="UP001244136"/>
    </source>
</evidence>
<feature type="domain" description="CN hydrolase" evidence="9">
    <location>
        <begin position="208"/>
        <end position="466"/>
    </location>
</feature>
<dbReference type="HAMAP" id="MF_01148">
    <property type="entry name" value="Lnt"/>
    <property type="match status" value="1"/>
</dbReference>
<evidence type="ECO:0000256" key="7">
    <source>
        <dbReference type="ARBA" id="ARBA00023315"/>
    </source>
</evidence>
<accession>A0ABY8Q0S8</accession>
<evidence type="ECO:0000256" key="2">
    <source>
        <dbReference type="ARBA" id="ARBA00022475"/>
    </source>
</evidence>
<evidence type="ECO:0000259" key="9">
    <source>
        <dbReference type="PROSITE" id="PS50263"/>
    </source>
</evidence>
<comment type="catalytic activity">
    <reaction evidence="8">
        <text>N-terminal S-1,2-diacyl-sn-glyceryl-L-cysteinyl-[lipoprotein] + a glycerophospholipid = N-acyl-S-1,2-diacyl-sn-glyceryl-L-cysteinyl-[lipoprotein] + a 2-acyl-sn-glycero-3-phospholipid + H(+)</text>
        <dbReference type="Rhea" id="RHEA:48228"/>
        <dbReference type="Rhea" id="RHEA-COMP:14681"/>
        <dbReference type="Rhea" id="RHEA-COMP:14684"/>
        <dbReference type="ChEBI" id="CHEBI:15378"/>
        <dbReference type="ChEBI" id="CHEBI:136912"/>
        <dbReference type="ChEBI" id="CHEBI:140656"/>
        <dbReference type="ChEBI" id="CHEBI:140657"/>
        <dbReference type="ChEBI" id="CHEBI:140660"/>
        <dbReference type="EC" id="2.3.1.269"/>
    </reaction>
</comment>
<evidence type="ECO:0000256" key="5">
    <source>
        <dbReference type="ARBA" id="ARBA00022989"/>
    </source>
</evidence>
<dbReference type="PANTHER" id="PTHR38686">
    <property type="entry name" value="APOLIPOPROTEIN N-ACYLTRANSFERASE"/>
    <property type="match status" value="1"/>
</dbReference>
<dbReference type="SUPFAM" id="SSF56317">
    <property type="entry name" value="Carbon-nitrogen hydrolase"/>
    <property type="match status" value="1"/>
</dbReference>
<keyword evidence="11" id="KW-1185">Reference proteome</keyword>
<reference evidence="10 11" key="1">
    <citation type="journal article" date="2008" name="Int. J. Syst. Evol. Microbiol.">
        <title>Tessaracoccus flavescens sp. nov., isolated from marine sediment.</title>
        <authorList>
            <person name="Lee D.W."/>
            <person name="Lee S.D."/>
        </authorList>
    </citation>
    <scope>NUCLEOTIDE SEQUENCE [LARGE SCALE GENOMIC DNA]</scope>
    <source>
        <strain evidence="10 11">T21</strain>
    </source>
</reference>
<comment type="pathway">
    <text evidence="8">Protein modification; lipoprotein biosynthesis (N-acyl transfer).</text>
</comment>
<feature type="transmembrane region" description="Helical" evidence="8">
    <location>
        <begin position="7"/>
        <end position="25"/>
    </location>
</feature>
<organism evidence="10 11">
    <name type="scientific">Tessaracoccus lacteus</name>
    <dbReference type="NCBI Taxonomy" id="3041766"/>
    <lineage>
        <taxon>Bacteria</taxon>
        <taxon>Bacillati</taxon>
        <taxon>Actinomycetota</taxon>
        <taxon>Actinomycetes</taxon>
        <taxon>Propionibacteriales</taxon>
        <taxon>Propionibacteriaceae</taxon>
        <taxon>Tessaracoccus</taxon>
    </lineage>
</organism>
<keyword evidence="6 8" id="KW-0472">Membrane</keyword>
<keyword evidence="2 8" id="KW-1003">Cell membrane</keyword>
<comment type="similarity">
    <text evidence="8">Belongs to the CN hydrolase family. Apolipoprotein N-acyltransferase subfamily.</text>
</comment>
<dbReference type="Gene3D" id="3.60.110.10">
    <property type="entry name" value="Carbon-nitrogen hydrolase"/>
    <property type="match status" value="1"/>
</dbReference>
<name>A0ABY8Q0S8_9ACTN</name>
<dbReference type="InterPro" id="IPR036526">
    <property type="entry name" value="C-N_Hydrolase_sf"/>
</dbReference>
<dbReference type="NCBIfam" id="TIGR00546">
    <property type="entry name" value="lnt"/>
    <property type="match status" value="1"/>
</dbReference>
<dbReference type="RefSeq" id="WP_281146059.1">
    <property type="nucleotide sequence ID" value="NZ_CP123967.1"/>
</dbReference>
<dbReference type="InterPro" id="IPR045378">
    <property type="entry name" value="LNT_N"/>
</dbReference>
<keyword evidence="5 8" id="KW-1133">Transmembrane helix</keyword>
<sequence length="504" mass="54036">MPTRPTLHPVLSLALAVASGLLIGAGQAPMGLWPLTILGVAGFTWLLIDRSPGRAFGLGYLTGAAMNTLTVSWISVLGAAVGVALIAFLALWWGLLGLFISQLLRLRWWPLLVPPAFVAMEYASGKVPFGGFSWSRLGYTAVDTPLSGWYAWIGLAGVSLLVAVLGTTLLYVALDRARWRRGAAVVLTLFVVGGLLNLVPRATPQESVTVAMVQPNVNRNEHGTSSYARSVTNNALSETIFAVATARTQATDIDFVLWPENATDVDPINDAETRSLVETAASLAQVPILVGAVTDGEQEDTRQTTSIWWDPVDGPGSTYHKRDLVPFGEWIPFRDFLLPRLPILKQIGRQSIPGDAPGVVTAPLLGHPNLQIGTIICFELAYDDTSYETVLAGAQLIVSQSNTNTYGGTFQVSQQLTINRVRAMELGREVLASTLNSVSSPIDTHGRVLDPTTEFTSATRFAEVPLRYNVNLSVHVGPAISVGAGVLTLVAFACAVVMGRRRAK</sequence>
<feature type="transmembrane region" description="Helical" evidence="8">
    <location>
        <begin position="55"/>
        <end position="74"/>
    </location>
</feature>
<dbReference type="Pfam" id="PF20154">
    <property type="entry name" value="LNT_N"/>
    <property type="match status" value="1"/>
</dbReference>
<evidence type="ECO:0000256" key="8">
    <source>
        <dbReference type="HAMAP-Rule" id="MF_01148"/>
    </source>
</evidence>
<dbReference type="PANTHER" id="PTHR38686:SF1">
    <property type="entry name" value="APOLIPOPROTEIN N-ACYLTRANSFERASE"/>
    <property type="match status" value="1"/>
</dbReference>
<feature type="transmembrane region" description="Helical" evidence="8">
    <location>
        <begin position="181"/>
        <end position="199"/>
    </location>
</feature>
<dbReference type="Proteomes" id="UP001244136">
    <property type="component" value="Chromosome"/>
</dbReference>
<dbReference type="InterPro" id="IPR004563">
    <property type="entry name" value="Apolipo_AcylTrfase"/>
</dbReference>
<comment type="function">
    <text evidence="8">Catalyzes the phospholipid dependent N-acylation of the N-terminal cysteine of apolipoprotein, the last step in lipoprotein maturation.</text>
</comment>
<dbReference type="CDD" id="cd07571">
    <property type="entry name" value="ALP_N-acyl_transferase"/>
    <property type="match status" value="1"/>
</dbReference>
<dbReference type="EC" id="2.3.1.269" evidence="8"/>
<feature type="transmembrane region" description="Helical" evidence="8">
    <location>
        <begin position="31"/>
        <end position="48"/>
    </location>
</feature>
<keyword evidence="7 8" id="KW-0012">Acyltransferase</keyword>
<dbReference type="InterPro" id="IPR003010">
    <property type="entry name" value="C-N_Hydrolase"/>
</dbReference>
<gene>
    <name evidence="8 10" type="primary">lnt</name>
    <name evidence="10" type="ORF">QH948_06730</name>
</gene>
<feature type="transmembrane region" description="Helical" evidence="8">
    <location>
        <begin position="149"/>
        <end position="174"/>
    </location>
</feature>
<evidence type="ECO:0000256" key="4">
    <source>
        <dbReference type="ARBA" id="ARBA00022692"/>
    </source>
</evidence>
<evidence type="ECO:0000256" key="6">
    <source>
        <dbReference type="ARBA" id="ARBA00023136"/>
    </source>
</evidence>
<evidence type="ECO:0000256" key="1">
    <source>
        <dbReference type="ARBA" id="ARBA00004651"/>
    </source>
</evidence>
<dbReference type="EMBL" id="CP123967">
    <property type="protein sequence ID" value="WGT48429.1"/>
    <property type="molecule type" value="Genomic_DNA"/>
</dbReference>
<feature type="transmembrane region" description="Helical" evidence="8">
    <location>
        <begin position="476"/>
        <end position="498"/>
    </location>
</feature>
<keyword evidence="3 8" id="KW-0808">Transferase</keyword>
<feature type="transmembrane region" description="Helical" evidence="8">
    <location>
        <begin position="80"/>
        <end position="101"/>
    </location>
</feature>